<evidence type="ECO:0000256" key="1">
    <source>
        <dbReference type="SAM" id="MobiDB-lite"/>
    </source>
</evidence>
<proteinExistence type="predicted"/>
<dbReference type="AlphaFoldDB" id="A0A034WIK6"/>
<name>A0A034WIK6_BACDO</name>
<protein>
    <submittedName>
        <fullName evidence="3">Uncharacterized protein</fullName>
    </submittedName>
</protein>
<dbReference type="OrthoDB" id="8197587at2759"/>
<reference evidence="3" key="1">
    <citation type="journal article" date="2014" name="BMC Genomics">
        <title>Characterizing the developmental transcriptome of the oriental fruit fly, Bactrocera dorsalis (Diptera: Tephritidae) through comparative genomic analysis with Drosophila melanogaster utilizing modENCODE datasets.</title>
        <authorList>
            <person name="Geib S.M."/>
            <person name="Calla B."/>
            <person name="Hall B."/>
            <person name="Hou S."/>
            <person name="Manoukis N.C."/>
        </authorList>
    </citation>
    <scope>NUCLEOTIDE SEQUENCE</scope>
    <source>
        <strain evidence="3">Punador</strain>
    </source>
</reference>
<evidence type="ECO:0000256" key="2">
    <source>
        <dbReference type="SAM" id="SignalP"/>
    </source>
</evidence>
<evidence type="ECO:0000313" key="3">
    <source>
        <dbReference type="EMBL" id="JAC53603.1"/>
    </source>
</evidence>
<accession>A0A034WIK6</accession>
<feature type="signal peptide" evidence="2">
    <location>
        <begin position="1"/>
        <end position="19"/>
    </location>
</feature>
<keyword evidence="2" id="KW-0732">Signal</keyword>
<dbReference type="EMBL" id="GAKP01005349">
    <property type="protein sequence ID" value="JAC53603.1"/>
    <property type="molecule type" value="Transcribed_RNA"/>
</dbReference>
<dbReference type="PROSITE" id="PS51257">
    <property type="entry name" value="PROKAR_LIPOPROTEIN"/>
    <property type="match status" value="1"/>
</dbReference>
<feature type="chain" id="PRO_5001557732" evidence="2">
    <location>
        <begin position="20"/>
        <end position="325"/>
    </location>
</feature>
<sequence>MLCFKTGVICLLFVGCVLAEAPYAATGWRPLRPFNLPTDYLPPTRDIEKQRQPQQPLFDVELKKQRIEYVGQIQENILSAPNRRPANAYLPPRRQSTDLDLKVQRPPYQKPGPQFVLQTAGYRPQGQQNTRIFQISNTKQQPTGEQRPLRPQKPKNFAFGVQQQTALSRPAQTYGPPSNGEEQVFTINYPEDIEPRQADTELEEATRIAIEALNEAKDAYNRQLESEAASSDDGASEADVQEVNVDGTKKTSAGYPASRATRGQYYVLGADNRLQLVRFTTTQREEEARRNGGFTAQLQYTPVGEINDPIFKSNSNGQLVRIVKK</sequence>
<organism evidence="3">
    <name type="scientific">Bactrocera dorsalis</name>
    <name type="common">Oriental fruit fly</name>
    <name type="synonym">Dacus dorsalis</name>
    <dbReference type="NCBI Taxonomy" id="27457"/>
    <lineage>
        <taxon>Eukaryota</taxon>
        <taxon>Metazoa</taxon>
        <taxon>Ecdysozoa</taxon>
        <taxon>Arthropoda</taxon>
        <taxon>Hexapoda</taxon>
        <taxon>Insecta</taxon>
        <taxon>Pterygota</taxon>
        <taxon>Neoptera</taxon>
        <taxon>Endopterygota</taxon>
        <taxon>Diptera</taxon>
        <taxon>Brachycera</taxon>
        <taxon>Muscomorpha</taxon>
        <taxon>Tephritoidea</taxon>
        <taxon>Tephritidae</taxon>
        <taxon>Bactrocera</taxon>
        <taxon>Bactrocera</taxon>
    </lineage>
</organism>
<feature type="region of interest" description="Disordered" evidence="1">
    <location>
        <begin position="223"/>
        <end position="256"/>
    </location>
</feature>